<dbReference type="SUPFAM" id="SSF52833">
    <property type="entry name" value="Thioredoxin-like"/>
    <property type="match status" value="1"/>
</dbReference>
<dbReference type="KEGG" id="acou:A5CBH24_14750"/>
<proteinExistence type="predicted"/>
<name>A0A3D2BCD9_9BACT</name>
<gene>
    <name evidence="5" type="ORF">A5CBH24_14750</name>
</gene>
<dbReference type="RefSeq" id="WP_019130370.1">
    <property type="nucleotide sequence ID" value="NZ_AP019735.1"/>
</dbReference>
<evidence type="ECO:0000313" key="6">
    <source>
        <dbReference type="Proteomes" id="UP000318946"/>
    </source>
</evidence>
<dbReference type="STRING" id="1118061.GCA_000311925_01146"/>
<evidence type="ECO:0000256" key="3">
    <source>
        <dbReference type="ARBA" id="ARBA00023157"/>
    </source>
</evidence>
<protein>
    <submittedName>
        <fullName evidence="5">Uncharacterized protein</fullName>
    </submittedName>
</protein>
<organism evidence="5 6">
    <name type="scientific">Alistipes communis</name>
    <dbReference type="NCBI Taxonomy" id="2585118"/>
    <lineage>
        <taxon>Bacteria</taxon>
        <taxon>Pseudomonadati</taxon>
        <taxon>Bacteroidota</taxon>
        <taxon>Bacteroidia</taxon>
        <taxon>Bacteroidales</taxon>
        <taxon>Rikenellaceae</taxon>
        <taxon>Alistipes</taxon>
    </lineage>
</organism>
<keyword evidence="4" id="KW-0676">Redox-active center</keyword>
<dbReference type="PROSITE" id="PS51352">
    <property type="entry name" value="THIOREDOXIN_2"/>
    <property type="match status" value="1"/>
</dbReference>
<keyword evidence="6" id="KW-1185">Reference proteome</keyword>
<dbReference type="Proteomes" id="UP000318946">
    <property type="component" value="Chromosome"/>
</dbReference>
<evidence type="ECO:0000313" key="5">
    <source>
        <dbReference type="EMBL" id="BBL04162.1"/>
    </source>
</evidence>
<accession>A0A3D2BCD9</accession>
<evidence type="ECO:0000256" key="1">
    <source>
        <dbReference type="ARBA" id="ARBA00004196"/>
    </source>
</evidence>
<dbReference type="GO" id="GO:0017004">
    <property type="term" value="P:cytochrome complex assembly"/>
    <property type="evidence" value="ECO:0007669"/>
    <property type="project" value="UniProtKB-KW"/>
</dbReference>
<dbReference type="GeneID" id="78342199"/>
<dbReference type="GO" id="GO:0016491">
    <property type="term" value="F:oxidoreductase activity"/>
    <property type="evidence" value="ECO:0007669"/>
    <property type="project" value="InterPro"/>
</dbReference>
<dbReference type="Pfam" id="PF00578">
    <property type="entry name" value="AhpC-TSA"/>
    <property type="match status" value="1"/>
</dbReference>
<dbReference type="GO" id="GO:0016209">
    <property type="term" value="F:antioxidant activity"/>
    <property type="evidence" value="ECO:0007669"/>
    <property type="project" value="InterPro"/>
</dbReference>
<dbReference type="InterPro" id="IPR000866">
    <property type="entry name" value="AhpC/TSA"/>
</dbReference>
<evidence type="ECO:0000256" key="4">
    <source>
        <dbReference type="ARBA" id="ARBA00023284"/>
    </source>
</evidence>
<comment type="subcellular location">
    <subcellularLocation>
        <location evidence="1">Cell envelope</location>
    </subcellularLocation>
</comment>
<dbReference type="Gene3D" id="3.40.30.10">
    <property type="entry name" value="Glutaredoxin"/>
    <property type="match status" value="1"/>
</dbReference>
<dbReference type="PROSITE" id="PS51257">
    <property type="entry name" value="PROKAR_LIPOPROTEIN"/>
    <property type="match status" value="1"/>
</dbReference>
<dbReference type="InterPro" id="IPR013766">
    <property type="entry name" value="Thioredoxin_domain"/>
</dbReference>
<keyword evidence="3" id="KW-1015">Disulfide bond</keyword>
<dbReference type="AlphaFoldDB" id="A0A3D2BCD9"/>
<evidence type="ECO:0000256" key="2">
    <source>
        <dbReference type="ARBA" id="ARBA00022748"/>
    </source>
</evidence>
<dbReference type="GO" id="GO:0030313">
    <property type="term" value="C:cell envelope"/>
    <property type="evidence" value="ECO:0007669"/>
    <property type="project" value="UniProtKB-SubCell"/>
</dbReference>
<accession>A0A4Y1WTK9</accession>
<accession>A0A4Y1XJZ7</accession>
<dbReference type="InterPro" id="IPR036249">
    <property type="entry name" value="Thioredoxin-like_sf"/>
</dbReference>
<sequence>MEKSKIVMGILAAATLGACQSSKVKISGRLVGADARQVYIEQLSAGGKAPLIDSVSLDDAGNYRFELKNVPSTPSLYTISYNGESVPVLIEGGDRLTINSAGSFARNYTVEGNEESSLLREFNLAYVEGAEKLNDIAAAYARNGQSEEELKRLAKAYSDEYLRIKRAQLAFIVEHKASIAAVYALSQRLPGDRYLFNGQGDAVYYRTVADALEERYPQSPYLASLHAEISRLDALQNLSATVSEAGFPDLEIADMYGKKVRLSSLEGNVVLIDFWSPSLGNSNALNADLKQLYEKYHDSGFEVYQVAVETSKPMWINTVQEQSLPWISVCDLRGEASPALTIYNVRKLPANYLIDRKGDIVAKDLYGTSLEQQLEKLL</sequence>
<keyword evidence="2" id="KW-0201">Cytochrome c-type biogenesis</keyword>
<dbReference type="EMBL" id="AP019735">
    <property type="protein sequence ID" value="BBL04162.1"/>
    <property type="molecule type" value="Genomic_DNA"/>
</dbReference>
<dbReference type="CDD" id="cd02966">
    <property type="entry name" value="TlpA_like_family"/>
    <property type="match status" value="1"/>
</dbReference>
<reference evidence="6" key="1">
    <citation type="submission" date="2019-06" db="EMBL/GenBank/DDBJ databases">
        <title>Alistipes onderdonkii subsp. vulgaris subsp. nov., Alistipes dispar sp. nov. and Alistipes communis sp. nov., isolated from human faeces, and creation of Alistipes onderdonkii subsp. onderdonkii subsp. nov.</title>
        <authorList>
            <person name="Sakamoto M."/>
            <person name="Ikeyama N."/>
            <person name="Ogata Y."/>
            <person name="Suda W."/>
            <person name="Iino T."/>
            <person name="Hattori M."/>
            <person name="Ohkuma M."/>
        </authorList>
    </citation>
    <scope>NUCLEOTIDE SEQUENCE [LARGE SCALE GENOMIC DNA]</scope>
    <source>
        <strain evidence="6">5CBH24</strain>
    </source>
</reference>
<dbReference type="PANTHER" id="PTHR42852:SF6">
    <property type="entry name" value="THIOL:DISULFIDE INTERCHANGE PROTEIN DSBE"/>
    <property type="match status" value="1"/>
</dbReference>
<dbReference type="InterPro" id="IPR050553">
    <property type="entry name" value="Thioredoxin_ResA/DsbE_sf"/>
</dbReference>
<dbReference type="OrthoDB" id="6399635at2"/>
<dbReference type="PANTHER" id="PTHR42852">
    <property type="entry name" value="THIOL:DISULFIDE INTERCHANGE PROTEIN DSBE"/>
    <property type="match status" value="1"/>
</dbReference>